<dbReference type="SUPFAM" id="SSF47757">
    <property type="entry name" value="Chemotaxis receptor methyltransferase CheR, N-terminal domain"/>
    <property type="match status" value="1"/>
</dbReference>
<dbReference type="Pfam" id="PF03705">
    <property type="entry name" value="CheR_N"/>
    <property type="match status" value="1"/>
</dbReference>
<dbReference type="InterPro" id="IPR036804">
    <property type="entry name" value="CheR_N_sf"/>
</dbReference>
<dbReference type="Gene3D" id="3.40.50.150">
    <property type="entry name" value="Vaccinia Virus protein VP39"/>
    <property type="match status" value="1"/>
</dbReference>
<gene>
    <name evidence="7" type="ORF">ENG63_09165</name>
</gene>
<dbReference type="GO" id="GO:0032259">
    <property type="term" value="P:methylation"/>
    <property type="evidence" value="ECO:0007669"/>
    <property type="project" value="UniProtKB-KW"/>
</dbReference>
<proteinExistence type="predicted"/>
<dbReference type="SUPFAM" id="SSF53335">
    <property type="entry name" value="S-adenosyl-L-methionine-dependent methyltransferases"/>
    <property type="match status" value="1"/>
</dbReference>
<dbReference type="SMART" id="SM00138">
    <property type="entry name" value="MeTrc"/>
    <property type="match status" value="1"/>
</dbReference>
<evidence type="ECO:0000256" key="1">
    <source>
        <dbReference type="ARBA" id="ARBA00001541"/>
    </source>
</evidence>
<organism evidence="7">
    <name type="scientific">Desulfofervidus auxilii</name>
    <dbReference type="NCBI Taxonomy" id="1621989"/>
    <lineage>
        <taxon>Bacteria</taxon>
        <taxon>Pseudomonadati</taxon>
        <taxon>Thermodesulfobacteriota</taxon>
        <taxon>Candidatus Desulfofervidia</taxon>
        <taxon>Candidatus Desulfofervidales</taxon>
        <taxon>Candidatus Desulfofervidaceae</taxon>
        <taxon>Candidatus Desulfofervidus</taxon>
    </lineage>
</organism>
<dbReference type="Pfam" id="PF01739">
    <property type="entry name" value="CheR"/>
    <property type="match status" value="1"/>
</dbReference>
<dbReference type="PRINTS" id="PR00996">
    <property type="entry name" value="CHERMTFRASE"/>
</dbReference>
<evidence type="ECO:0000256" key="4">
    <source>
        <dbReference type="ARBA" id="ARBA00022679"/>
    </source>
</evidence>
<dbReference type="EMBL" id="DRBS01000338">
    <property type="protein sequence ID" value="HDD45009.1"/>
    <property type="molecule type" value="Genomic_DNA"/>
</dbReference>
<dbReference type="AlphaFoldDB" id="A0A7C0Y6N7"/>
<accession>A0A7C0Y6N7</accession>
<dbReference type="InterPro" id="IPR000780">
    <property type="entry name" value="CheR_MeTrfase"/>
</dbReference>
<dbReference type="Proteomes" id="UP000886289">
    <property type="component" value="Unassembled WGS sequence"/>
</dbReference>
<dbReference type="PANTHER" id="PTHR24422">
    <property type="entry name" value="CHEMOTAXIS PROTEIN METHYLTRANSFERASE"/>
    <property type="match status" value="1"/>
</dbReference>
<evidence type="ECO:0000313" key="7">
    <source>
        <dbReference type="EMBL" id="HDD45009.1"/>
    </source>
</evidence>
<dbReference type="InterPro" id="IPR026024">
    <property type="entry name" value="Chemotaxis_MeTrfase_CheR"/>
</dbReference>
<comment type="catalytic activity">
    <reaction evidence="1">
        <text>L-glutamyl-[protein] + S-adenosyl-L-methionine = [protein]-L-glutamate 5-O-methyl ester + S-adenosyl-L-homocysteine</text>
        <dbReference type="Rhea" id="RHEA:24452"/>
        <dbReference type="Rhea" id="RHEA-COMP:10208"/>
        <dbReference type="Rhea" id="RHEA-COMP:10311"/>
        <dbReference type="ChEBI" id="CHEBI:29973"/>
        <dbReference type="ChEBI" id="CHEBI:57856"/>
        <dbReference type="ChEBI" id="CHEBI:59789"/>
        <dbReference type="ChEBI" id="CHEBI:82795"/>
        <dbReference type="EC" id="2.1.1.80"/>
    </reaction>
</comment>
<keyword evidence="5" id="KW-0949">S-adenosyl-L-methionine</keyword>
<keyword evidence="4" id="KW-0808">Transferase</keyword>
<evidence type="ECO:0000259" key="6">
    <source>
        <dbReference type="PROSITE" id="PS50123"/>
    </source>
</evidence>
<dbReference type="InterPro" id="IPR050903">
    <property type="entry name" value="Bact_Chemotaxis_MeTrfase"/>
</dbReference>
<evidence type="ECO:0000256" key="3">
    <source>
        <dbReference type="ARBA" id="ARBA00022603"/>
    </source>
</evidence>
<comment type="caution">
    <text evidence="7">The sequence shown here is derived from an EMBL/GenBank/DDBJ whole genome shotgun (WGS) entry which is preliminary data.</text>
</comment>
<dbReference type="PIRSF" id="PIRSF000410">
    <property type="entry name" value="CheR"/>
    <property type="match status" value="1"/>
</dbReference>
<feature type="domain" description="CheR-type methyltransferase" evidence="6">
    <location>
        <begin position="1"/>
        <end position="267"/>
    </location>
</feature>
<dbReference type="GO" id="GO:0008983">
    <property type="term" value="F:protein-glutamate O-methyltransferase activity"/>
    <property type="evidence" value="ECO:0007669"/>
    <property type="project" value="UniProtKB-EC"/>
</dbReference>
<dbReference type="PANTHER" id="PTHR24422:SF19">
    <property type="entry name" value="CHEMOTAXIS PROTEIN METHYLTRANSFERASE"/>
    <property type="match status" value="1"/>
</dbReference>
<evidence type="ECO:0000256" key="2">
    <source>
        <dbReference type="ARBA" id="ARBA00012534"/>
    </source>
</evidence>
<reference evidence="7" key="1">
    <citation type="journal article" date="2020" name="mSystems">
        <title>Genome- and Community-Level Interaction Insights into Carbon Utilization and Element Cycling Functions of Hydrothermarchaeota in Hydrothermal Sediment.</title>
        <authorList>
            <person name="Zhou Z."/>
            <person name="Liu Y."/>
            <person name="Xu W."/>
            <person name="Pan J."/>
            <person name="Luo Z.H."/>
            <person name="Li M."/>
        </authorList>
    </citation>
    <scope>NUCLEOTIDE SEQUENCE [LARGE SCALE GENOMIC DNA]</scope>
    <source>
        <strain evidence="7">HyVt-233</strain>
    </source>
</reference>
<dbReference type="Gene3D" id="1.10.155.10">
    <property type="entry name" value="Chemotaxis receptor methyltransferase CheR, N-terminal domain"/>
    <property type="match status" value="1"/>
</dbReference>
<keyword evidence="3" id="KW-0489">Methyltransferase</keyword>
<dbReference type="InterPro" id="IPR022642">
    <property type="entry name" value="CheR_C"/>
</dbReference>
<name>A0A7C0Y6N7_DESA2</name>
<dbReference type="InterPro" id="IPR022641">
    <property type="entry name" value="CheR_N"/>
</dbReference>
<dbReference type="PROSITE" id="PS50123">
    <property type="entry name" value="CHER"/>
    <property type="match status" value="1"/>
</dbReference>
<protein>
    <recommendedName>
        <fullName evidence="2">protein-glutamate O-methyltransferase</fullName>
        <ecNumber evidence="2">2.1.1.80</ecNumber>
    </recommendedName>
</protein>
<dbReference type="InterPro" id="IPR029063">
    <property type="entry name" value="SAM-dependent_MTases_sf"/>
</dbReference>
<dbReference type="EC" id="2.1.1.80" evidence="2"/>
<sequence length="267" mass="31311">MFNIPLLSDREFKAIRKLVYEKSGIALGDEKKSLVQSRLGKLLRKRGITSFKQYLQKVINDSTGEELTELINAISTNFTHFFREKEHFEFLKNVIIPTCNHKKIIKIWSAGCSSGEEPYSIAITLFEAIKDIKRWQVKILATDISTQVLKKAMDGIYKKEQLVTLSKTLLFKYFEKRQGYYQIRPEIKGLIKFKKLNLLDPFSFNTQFNVIFCRNVMIYFDKQTKEQLVNRLYDYVMPGGYLFVGHAESLMGLKHKFRYVKPAIYQK</sequence>
<evidence type="ECO:0000256" key="5">
    <source>
        <dbReference type="ARBA" id="ARBA00022691"/>
    </source>
</evidence>